<dbReference type="PANTHER" id="PTHR38784:SF1">
    <property type="entry name" value="SUCROSE PHOSPHORYLASE"/>
    <property type="match status" value="1"/>
</dbReference>
<dbReference type="Proteomes" id="UP001365846">
    <property type="component" value="Unassembled WGS sequence"/>
</dbReference>
<proteinExistence type="predicted"/>
<dbReference type="SMART" id="SM01322">
    <property type="entry name" value="YaeQ"/>
    <property type="match status" value="1"/>
</dbReference>
<dbReference type="RefSeq" id="WP_340357569.1">
    <property type="nucleotide sequence ID" value="NZ_JBBKZU010000005.1"/>
</dbReference>
<dbReference type="EMBL" id="JBBKZU010000005">
    <property type="protein sequence ID" value="MEJ8812007.1"/>
    <property type="molecule type" value="Genomic_DNA"/>
</dbReference>
<evidence type="ECO:0000313" key="1">
    <source>
        <dbReference type="EMBL" id="MEJ8812007.1"/>
    </source>
</evidence>
<dbReference type="PANTHER" id="PTHR38784">
    <property type="entry name" value="SUCROSE PHOSPHORYLASE"/>
    <property type="match status" value="1"/>
</dbReference>
<name>A0ABU8VED8_9BURK</name>
<dbReference type="CDD" id="cd22368">
    <property type="entry name" value="YaeQ-like"/>
    <property type="match status" value="1"/>
</dbReference>
<comment type="caution">
    <text evidence="1">The sequence shown here is derived from an EMBL/GenBank/DDBJ whole genome shotgun (WGS) entry which is preliminary data.</text>
</comment>
<dbReference type="PIRSF" id="PIRSF011484">
    <property type="entry name" value="YaeQ"/>
    <property type="match status" value="1"/>
</dbReference>
<accession>A0ABU8VED8</accession>
<dbReference type="SUPFAM" id="SSF52980">
    <property type="entry name" value="Restriction endonuclease-like"/>
    <property type="match status" value="1"/>
</dbReference>
<sequence>MALKSTIFKANLAVADIDHGYYADHALTLARHPSETDERMMIRLAALALNAYKLQDVCNGDGTLAFGAGLSNPDEPDVWLRDFTGETKLWIEVGQPEDKPIVKACGKSEEVIVYAFNHAAEIWWRGIEGKLTRPQNLSVFRIPTAASQSLATLAQRSMQLQATIQEGVLMLGDGTRHVDIEPVLLLPPRLARSA</sequence>
<dbReference type="InterPro" id="IPR009822">
    <property type="entry name" value="YaeQ"/>
</dbReference>
<protein>
    <submittedName>
        <fullName evidence="1">YaeQ family protein</fullName>
    </submittedName>
</protein>
<dbReference type="InterPro" id="IPR011335">
    <property type="entry name" value="Restrct_endonuc-II-like"/>
</dbReference>
<dbReference type="InterPro" id="IPR038590">
    <property type="entry name" value="YaeQ_sf"/>
</dbReference>
<dbReference type="Pfam" id="PF07152">
    <property type="entry name" value="YaeQ"/>
    <property type="match status" value="1"/>
</dbReference>
<gene>
    <name evidence="1" type="ORF">WKW77_13080</name>
</gene>
<dbReference type="Gene3D" id="3.10.640.10">
    <property type="entry name" value="Restriction endonuclease-like alpha-beta roll domain"/>
    <property type="match status" value="1"/>
</dbReference>
<evidence type="ECO:0000313" key="2">
    <source>
        <dbReference type="Proteomes" id="UP001365846"/>
    </source>
</evidence>
<reference evidence="1 2" key="1">
    <citation type="submission" date="2024-03" db="EMBL/GenBank/DDBJ databases">
        <title>Novel species of the genus Variovorax.</title>
        <authorList>
            <person name="Liu Q."/>
            <person name="Xin Y.-H."/>
        </authorList>
    </citation>
    <scope>NUCLEOTIDE SEQUENCE [LARGE SCALE GENOMIC DNA]</scope>
    <source>
        <strain evidence="1 2">KACC 18899</strain>
    </source>
</reference>
<keyword evidence="2" id="KW-1185">Reference proteome</keyword>
<organism evidence="1 2">
    <name type="scientific">Variovorax ureilyticus</name>
    <dbReference type="NCBI Taxonomy" id="1836198"/>
    <lineage>
        <taxon>Bacteria</taxon>
        <taxon>Pseudomonadati</taxon>
        <taxon>Pseudomonadota</taxon>
        <taxon>Betaproteobacteria</taxon>
        <taxon>Burkholderiales</taxon>
        <taxon>Comamonadaceae</taxon>
        <taxon>Variovorax</taxon>
    </lineage>
</organism>